<proteinExistence type="predicted"/>
<sequence>MVNLRKEAKGRECQVRVVGVCNHNPETVVLAHYRLAGLNGVGMKPDDLFGAFCCSSCHDAIDGRMKVDYDREQLRLFHSEGVFRTQAILQREGKR</sequence>
<dbReference type="Pfam" id="PF07102">
    <property type="entry name" value="YbcO"/>
    <property type="match status" value="1"/>
</dbReference>
<evidence type="ECO:0000313" key="2">
    <source>
        <dbReference type="Proteomes" id="UP000295537"/>
    </source>
</evidence>
<protein>
    <submittedName>
        <fullName evidence="1">Uncharacterized protein DUF1364</fullName>
    </submittedName>
</protein>
<name>A0A4R2NAW1_9PAST</name>
<dbReference type="Gene3D" id="3.30.50.20">
    <property type="entry name" value="prophage-derive protein ybcO"/>
    <property type="match status" value="1"/>
</dbReference>
<dbReference type="OrthoDB" id="7068425at2"/>
<dbReference type="AlphaFoldDB" id="A0A4R2NAW1"/>
<evidence type="ECO:0000313" key="1">
    <source>
        <dbReference type="EMBL" id="TCP18072.1"/>
    </source>
</evidence>
<accession>A0A4R2NAW1</accession>
<dbReference type="Proteomes" id="UP000295537">
    <property type="component" value="Unassembled WGS sequence"/>
</dbReference>
<dbReference type="RefSeq" id="WP_132501009.1">
    <property type="nucleotide sequence ID" value="NZ_LVXA01000001.1"/>
</dbReference>
<comment type="caution">
    <text evidence="1">The sequence shown here is derived from an EMBL/GenBank/DDBJ whole genome shotgun (WGS) entry which is preliminary data.</text>
</comment>
<reference evidence="1 2" key="1">
    <citation type="submission" date="2019-03" db="EMBL/GenBank/DDBJ databases">
        <title>Genomic Encyclopedia of Type Strains, Phase IV (KMG-IV): sequencing the most valuable type-strain genomes for metagenomic binning, comparative biology and taxonomic classification.</title>
        <authorList>
            <person name="Goeker M."/>
        </authorList>
    </citation>
    <scope>NUCLEOTIDE SEQUENCE [LARGE SCALE GENOMIC DNA]</scope>
    <source>
        <strain evidence="1 2">DSM 16380</strain>
    </source>
</reference>
<organism evidence="1 2">
    <name type="scientific">Nicoletella semolina</name>
    <dbReference type="NCBI Taxonomy" id="271160"/>
    <lineage>
        <taxon>Bacteria</taxon>
        <taxon>Pseudomonadati</taxon>
        <taxon>Pseudomonadota</taxon>
        <taxon>Gammaproteobacteria</taxon>
        <taxon>Pasteurellales</taxon>
        <taxon>Pasteurellaceae</taxon>
        <taxon>Nicoletella</taxon>
    </lineage>
</organism>
<gene>
    <name evidence="1" type="ORF">EV693_10337</name>
</gene>
<keyword evidence="2" id="KW-1185">Reference proteome</keyword>
<dbReference type="EMBL" id="SLXJ01000003">
    <property type="protein sequence ID" value="TCP18072.1"/>
    <property type="molecule type" value="Genomic_DNA"/>
</dbReference>
<dbReference type="InterPro" id="IPR010774">
    <property type="entry name" value="YbcO"/>
</dbReference>